<accession>A0A6A3YN66</accession>
<dbReference type="EMBL" id="QXGC01000275">
    <property type="protein sequence ID" value="KAE9242189.1"/>
    <property type="molecule type" value="Genomic_DNA"/>
</dbReference>
<evidence type="ECO:0000313" key="15">
    <source>
        <dbReference type="Proteomes" id="UP000440732"/>
    </source>
</evidence>
<reference evidence="11 12" key="1">
    <citation type="submission" date="2018-08" db="EMBL/GenBank/DDBJ databases">
        <title>Genomic investigation of the strawberry pathogen Phytophthora fragariae indicates pathogenicity is determined by transcriptional variation in three key races.</title>
        <authorList>
            <person name="Adams T.M."/>
            <person name="Armitage A.D."/>
            <person name="Sobczyk M.K."/>
            <person name="Bates H.J."/>
            <person name="Dunwell J.M."/>
            <person name="Nellist C.F."/>
            <person name="Harrison R.J."/>
        </authorList>
    </citation>
    <scope>NUCLEOTIDE SEQUENCE [LARGE SCALE GENOMIC DNA]</scope>
    <source>
        <strain evidence="9 13">A4</strain>
        <strain evidence="8 14">BC-1</strain>
        <strain evidence="7 17">BC-23</strain>
        <strain evidence="6 12">NOV-27</strain>
        <strain evidence="4 15">NOV-5</strain>
        <strain evidence="10 18">NOV-77</strain>
        <strain evidence="2 11">NOV-9</strain>
        <strain evidence="5 19">ONT-3</strain>
        <strain evidence="3 16">SCRP245</strain>
    </source>
</reference>
<dbReference type="EMBL" id="QXGE01000283">
    <property type="protein sequence ID" value="KAE9317349.1"/>
    <property type="molecule type" value="Genomic_DNA"/>
</dbReference>
<evidence type="ECO:0000313" key="12">
    <source>
        <dbReference type="Proteomes" id="UP000433483"/>
    </source>
</evidence>
<dbReference type="Proteomes" id="UP000437068">
    <property type="component" value="Unassembled WGS sequence"/>
</dbReference>
<dbReference type="Proteomes" id="UP000488956">
    <property type="component" value="Unassembled WGS sequence"/>
</dbReference>
<evidence type="ECO:0000313" key="19">
    <source>
        <dbReference type="Proteomes" id="UP000488956"/>
    </source>
</evidence>
<evidence type="ECO:0008006" key="20">
    <source>
        <dbReference type="Google" id="ProtNLM"/>
    </source>
</evidence>
<dbReference type="OrthoDB" id="127372at2759"/>
<evidence type="ECO:0000313" key="14">
    <source>
        <dbReference type="Proteomes" id="UP000440367"/>
    </source>
</evidence>
<gene>
    <name evidence="9" type="ORF">PF001_g6886</name>
    <name evidence="8" type="ORF">PF002_g6472</name>
    <name evidence="7" type="ORF">PF004_g6718</name>
    <name evidence="6" type="ORF">PF005_g7624</name>
    <name evidence="4" type="ORF">PF006_g24664</name>
    <name evidence="10" type="ORF">PF008_g5935</name>
    <name evidence="2" type="ORF">PF009_g8410</name>
    <name evidence="5" type="ORF">PF010_g6880</name>
    <name evidence="3" type="ORF">PF011_g24696</name>
</gene>
<proteinExistence type="predicted"/>
<evidence type="ECO:0000313" key="8">
    <source>
        <dbReference type="EMBL" id="KAE9247018.1"/>
    </source>
</evidence>
<evidence type="ECO:0000313" key="5">
    <source>
        <dbReference type="EMBL" id="KAE9122043.1"/>
    </source>
</evidence>
<dbReference type="Proteomes" id="UP000486351">
    <property type="component" value="Unassembled WGS sequence"/>
</dbReference>
<protein>
    <recommendedName>
        <fullName evidence="20">PiggyBac transposable element-derived protein 4 C-terminal zinc-ribbon domain-containing protein</fullName>
    </recommendedName>
</protein>
<feature type="compositionally biased region" description="Polar residues" evidence="1">
    <location>
        <begin position="1"/>
        <end position="11"/>
    </location>
</feature>
<dbReference type="EMBL" id="QXGD01000226">
    <property type="protein sequence ID" value="KAE9247018.1"/>
    <property type="molecule type" value="Genomic_DNA"/>
</dbReference>
<organism evidence="6 12">
    <name type="scientific">Phytophthora fragariae</name>
    <dbReference type="NCBI Taxonomy" id="53985"/>
    <lineage>
        <taxon>Eukaryota</taxon>
        <taxon>Sar</taxon>
        <taxon>Stramenopiles</taxon>
        <taxon>Oomycota</taxon>
        <taxon>Peronosporomycetes</taxon>
        <taxon>Peronosporales</taxon>
        <taxon>Peronosporaceae</taxon>
        <taxon>Phytophthora</taxon>
    </lineage>
</organism>
<dbReference type="AlphaFoldDB" id="A0A6A3YN66"/>
<evidence type="ECO:0000313" key="16">
    <source>
        <dbReference type="Proteomes" id="UP000460718"/>
    </source>
</evidence>
<name>A0A6A3YN66_9STRA</name>
<sequence>MYEENTFQPGETVSVDVEAGERRADTGNHNAKQSDEWRDHSGQRKRVQKNCKVCTLKTPSGKRGATSTYFWYGCDFPGPIYLCVKPKWTVGSKMLSCWDVWHKEYNNGKAIPQDLKGKIRVRAPKTTNSPGKSPARRRRVSSAGSEDSE</sequence>
<evidence type="ECO:0000313" key="13">
    <source>
        <dbReference type="Proteomes" id="UP000437068"/>
    </source>
</evidence>
<evidence type="ECO:0000256" key="1">
    <source>
        <dbReference type="SAM" id="MobiDB-lite"/>
    </source>
</evidence>
<evidence type="ECO:0000313" key="4">
    <source>
        <dbReference type="EMBL" id="KAE9092543.1"/>
    </source>
</evidence>
<dbReference type="EMBL" id="QXFX01000284">
    <property type="protein sequence ID" value="KAE9122043.1"/>
    <property type="molecule type" value="Genomic_DNA"/>
</dbReference>
<dbReference type="Proteomes" id="UP000460718">
    <property type="component" value="Unassembled WGS sequence"/>
</dbReference>
<dbReference type="Proteomes" id="UP000440367">
    <property type="component" value="Unassembled WGS sequence"/>
</dbReference>
<evidence type="ECO:0000313" key="10">
    <source>
        <dbReference type="EMBL" id="KAE9351451.1"/>
    </source>
</evidence>
<dbReference type="EMBL" id="QXFY01000225">
    <property type="protein sequence ID" value="KAE9351451.1"/>
    <property type="molecule type" value="Genomic_DNA"/>
</dbReference>
<dbReference type="Proteomes" id="UP000476176">
    <property type="component" value="Unassembled WGS sequence"/>
</dbReference>
<comment type="caution">
    <text evidence="6">The sequence shown here is derived from an EMBL/GenBank/DDBJ whole genome shotgun (WGS) entry which is preliminary data.</text>
</comment>
<keyword evidence="12" id="KW-1185">Reference proteome</keyword>
<dbReference type="EMBL" id="QXGB01000308">
    <property type="protein sequence ID" value="KAE9220064.1"/>
    <property type="molecule type" value="Genomic_DNA"/>
</dbReference>
<dbReference type="Proteomes" id="UP000429523">
    <property type="component" value="Unassembled WGS sequence"/>
</dbReference>
<dbReference type="EMBL" id="QXGF01000339">
    <property type="protein sequence ID" value="KAE8941810.1"/>
    <property type="molecule type" value="Genomic_DNA"/>
</dbReference>
<evidence type="ECO:0000313" key="7">
    <source>
        <dbReference type="EMBL" id="KAE9242189.1"/>
    </source>
</evidence>
<dbReference type="Proteomes" id="UP000440732">
    <property type="component" value="Unassembled WGS sequence"/>
</dbReference>
<evidence type="ECO:0000313" key="18">
    <source>
        <dbReference type="Proteomes" id="UP000486351"/>
    </source>
</evidence>
<feature type="region of interest" description="Disordered" evidence="1">
    <location>
        <begin position="116"/>
        <end position="149"/>
    </location>
</feature>
<dbReference type="EMBL" id="QXGA01002756">
    <property type="protein sequence ID" value="KAE9092543.1"/>
    <property type="molecule type" value="Genomic_DNA"/>
</dbReference>
<dbReference type="EMBL" id="QXFW01002854">
    <property type="protein sequence ID" value="KAE8974870.1"/>
    <property type="molecule type" value="Genomic_DNA"/>
</dbReference>
<evidence type="ECO:0000313" key="9">
    <source>
        <dbReference type="EMBL" id="KAE9317349.1"/>
    </source>
</evidence>
<evidence type="ECO:0000313" key="3">
    <source>
        <dbReference type="EMBL" id="KAE8974870.1"/>
    </source>
</evidence>
<evidence type="ECO:0000313" key="17">
    <source>
        <dbReference type="Proteomes" id="UP000476176"/>
    </source>
</evidence>
<evidence type="ECO:0000313" key="11">
    <source>
        <dbReference type="Proteomes" id="UP000429523"/>
    </source>
</evidence>
<feature type="compositionally biased region" description="Basic and acidic residues" evidence="1">
    <location>
        <begin position="19"/>
        <end position="42"/>
    </location>
</feature>
<evidence type="ECO:0000313" key="6">
    <source>
        <dbReference type="EMBL" id="KAE9220064.1"/>
    </source>
</evidence>
<evidence type="ECO:0000313" key="2">
    <source>
        <dbReference type="EMBL" id="KAE8941810.1"/>
    </source>
</evidence>
<feature type="region of interest" description="Disordered" evidence="1">
    <location>
        <begin position="1"/>
        <end position="46"/>
    </location>
</feature>
<dbReference type="Proteomes" id="UP000433483">
    <property type="component" value="Unassembled WGS sequence"/>
</dbReference>